<feature type="transmembrane region" description="Helical" evidence="6">
    <location>
        <begin position="148"/>
        <end position="168"/>
    </location>
</feature>
<feature type="compositionally biased region" description="Basic and acidic residues" evidence="5">
    <location>
        <begin position="673"/>
        <end position="698"/>
    </location>
</feature>
<dbReference type="InterPro" id="IPR019383">
    <property type="entry name" value="Golgin_A_7/ERF4"/>
</dbReference>
<keyword evidence="3 6" id="KW-1133">Transmembrane helix</keyword>
<evidence type="ECO:0000256" key="7">
    <source>
        <dbReference type="SAM" id="SignalP"/>
    </source>
</evidence>
<feature type="compositionally biased region" description="Low complexity" evidence="5">
    <location>
        <begin position="1003"/>
        <end position="1014"/>
    </location>
</feature>
<feature type="compositionally biased region" description="Basic residues" evidence="5">
    <location>
        <begin position="736"/>
        <end position="749"/>
    </location>
</feature>
<dbReference type="PANTHER" id="PTHR39469">
    <property type="entry name" value="CHROMOSOME 1, WHOLE GENOME SHOTGUN SEQUENCE"/>
    <property type="match status" value="1"/>
</dbReference>
<dbReference type="InterPro" id="IPR025256">
    <property type="entry name" value="TM7S3/TM198-like_dom"/>
</dbReference>
<reference evidence="10" key="2">
    <citation type="submission" date="2020-02" db="EMBL/GenBank/DDBJ databases">
        <authorList>
            <person name="Gilchrist C.L.M."/>
            <person name="Chooi Y.-H."/>
        </authorList>
    </citation>
    <scope>NUCLEOTIDE SEQUENCE</scope>
    <source>
        <strain evidence="10">MST-FP2251</strain>
    </source>
</reference>
<feature type="compositionally biased region" description="Basic and acidic residues" evidence="5">
    <location>
        <begin position="619"/>
        <end position="629"/>
    </location>
</feature>
<feature type="region of interest" description="Disordered" evidence="5">
    <location>
        <begin position="528"/>
        <end position="940"/>
    </location>
</feature>
<dbReference type="EMBL" id="VCAU01000005">
    <property type="protein sequence ID" value="KAF9894064.1"/>
    <property type="molecule type" value="Genomic_DNA"/>
</dbReference>
<protein>
    <recommendedName>
        <fullName evidence="12">Ras modification protein ERF4</fullName>
    </recommendedName>
</protein>
<feature type="transmembrane region" description="Helical" evidence="6">
    <location>
        <begin position="174"/>
        <end position="198"/>
    </location>
</feature>
<evidence type="ECO:0000256" key="2">
    <source>
        <dbReference type="ARBA" id="ARBA00022692"/>
    </source>
</evidence>
<dbReference type="Proteomes" id="UP001194746">
    <property type="component" value="Unassembled WGS sequence"/>
</dbReference>
<evidence type="ECO:0000313" key="10">
    <source>
        <dbReference type="EMBL" id="KAF9894064.1"/>
    </source>
</evidence>
<feature type="chain" id="PRO_5041992245" description="Ras modification protein ERF4" evidence="7">
    <location>
        <begin position="22"/>
        <end position="1477"/>
    </location>
</feature>
<evidence type="ECO:0000256" key="3">
    <source>
        <dbReference type="ARBA" id="ARBA00022989"/>
    </source>
</evidence>
<keyword evidence="7" id="KW-0732">Signal</keyword>
<feature type="region of interest" description="Disordered" evidence="5">
    <location>
        <begin position="1107"/>
        <end position="1132"/>
    </location>
</feature>
<feature type="compositionally biased region" description="Polar residues" evidence="5">
    <location>
        <begin position="630"/>
        <end position="648"/>
    </location>
</feature>
<feature type="compositionally biased region" description="Basic and acidic residues" evidence="5">
    <location>
        <begin position="750"/>
        <end position="760"/>
    </location>
</feature>
<feature type="compositionally biased region" description="Pro residues" evidence="5">
    <location>
        <begin position="931"/>
        <end position="940"/>
    </location>
</feature>
<feature type="region of interest" description="Disordered" evidence="5">
    <location>
        <begin position="45"/>
        <end position="102"/>
    </location>
</feature>
<dbReference type="GO" id="GO:0016020">
    <property type="term" value="C:membrane"/>
    <property type="evidence" value="ECO:0007669"/>
    <property type="project" value="UniProtKB-SubCell"/>
</dbReference>
<feature type="compositionally biased region" description="Low complexity" evidence="5">
    <location>
        <begin position="870"/>
        <end position="886"/>
    </location>
</feature>
<feature type="compositionally biased region" description="Basic and acidic residues" evidence="5">
    <location>
        <begin position="649"/>
        <end position="661"/>
    </location>
</feature>
<feature type="compositionally biased region" description="Basic and acidic residues" evidence="5">
    <location>
        <begin position="465"/>
        <end position="476"/>
    </location>
</feature>
<comment type="caution">
    <text evidence="10">The sequence shown here is derived from an EMBL/GenBank/DDBJ whole genome shotgun (WGS) entry which is preliminary data.</text>
</comment>
<feature type="region of interest" description="Disordered" evidence="5">
    <location>
        <begin position="416"/>
        <end position="476"/>
    </location>
</feature>
<evidence type="ECO:0000259" key="9">
    <source>
        <dbReference type="Pfam" id="PF13886"/>
    </source>
</evidence>
<feature type="compositionally biased region" description="Acidic residues" evidence="5">
    <location>
        <begin position="446"/>
        <end position="463"/>
    </location>
</feature>
<feature type="region of interest" description="Disordered" evidence="5">
    <location>
        <begin position="958"/>
        <end position="1044"/>
    </location>
</feature>
<keyword evidence="4 6" id="KW-0472">Membrane</keyword>
<feature type="transmembrane region" description="Helical" evidence="6">
    <location>
        <begin position="121"/>
        <end position="141"/>
    </location>
</feature>
<dbReference type="Pfam" id="PF13886">
    <property type="entry name" value="TM7S3_TM198"/>
    <property type="match status" value="1"/>
</dbReference>
<feature type="compositionally biased region" description="Basic residues" evidence="5">
    <location>
        <begin position="860"/>
        <end position="869"/>
    </location>
</feature>
<accession>A0AAD4CWL0</accession>
<proteinExistence type="predicted"/>
<gene>
    <name evidence="10" type="ORF">FE257_009037</name>
</gene>
<dbReference type="PANTHER" id="PTHR39469:SF1">
    <property type="entry name" value="DUF4203 DOMAIN-CONTAINING PROTEIN"/>
    <property type="match status" value="1"/>
</dbReference>
<feature type="region of interest" description="Disordered" evidence="5">
    <location>
        <begin position="1188"/>
        <end position="1294"/>
    </location>
</feature>
<feature type="transmembrane region" description="Helical" evidence="6">
    <location>
        <begin position="205"/>
        <end position="224"/>
    </location>
</feature>
<feature type="compositionally biased region" description="Low complexity" evidence="5">
    <location>
        <begin position="45"/>
        <end position="57"/>
    </location>
</feature>
<sequence>MRLASRLVLLAFLVSSLLVFALRIPLERNQHGVFAVIEARETAADTTATAEHATTTENDSARDKTASVTGHATATATATTNTTSTSNKTIPATTTLPSLSTSDGTNATAGALPLQPTVTPALGVGGFILLAAGAVLALIGIRNLWVQVFLSTAFLTSLGVTVLIVYVMNPPVRVAVQGAYLVAVFFTGITFGALSIVFKELTEGLGCLLGGFCISMWLLCLKPGGLLTESNPKSGFIGAISVGIYALSFSHYTRPYALMGSTAAAGGTAVALGIDCFSRAGLKEFWLYVWALNDDIFPLHTETYPVTRNIRVELAATVIIAILGIISQLRLWNVVRERRRKEDELRAEEQRKKDEAEAEVGRRLEENNMKERLAWEAQYGSSGGPDIPELGTNSRTCLADEKIDIEKADKLAESFTSSSEGSYRCSDCREREENGESAYARSDISDSIDDSEDAEGSDTELADGDGLKRSSDEKKAVPRKVFDGAAAARMKEDNSSEVTAIIGSEAGTIRSKRFSGRSILDRMSVRSTAANPMSESQEALVSCADDASSTHDIMDEEDSDTQTIGDKKPGEEQKSAQGDMDTKTVPKAIDNLEPHHENTSDTNTDVPAGTVDEPSVYSREVEETKEKPQDTPTPDNENVPTLSIPENNNAEHEGKAEKTAETSKQAEAPVEAPKPDKQKVNKCLDEKPSQEKPSKEAADTNVDNSSSESSNRSPSPVEQSEVSVARSSEGKERSSGKRKSSKSKGKSKSKKEDVKLDKKAVKQLPQRSSRVVQSYRTNEWAKHLADAEAPEPEPIQPVEEEEPECLVEKEETAAPVNVEQLLQTPLNAQPPPAIERHDSVGKPPSSANEEHLVSDDFQRRRSSKSKKQNSRSSNRLSGQSLTSTSNTPPPLTLDTQIQPVQGPSSGVYNIPTPLPPIADIVEQPREETEPPKPQWVGPPPLIAVREGLMQNKLSSFSLSTDPWSSRMSPGIPSPRSSPLQSTFPALQDGDNIPLSQRRSILHQQQTQRSASTSSPNPPARWSQNSAPATVTSPIAAVTRRESSVRENVYNNRGAVTRHSSMVGTAPSPYGQPQRSTSSINIDQAIAQGMQRGDMSNLHRDVMRRMQAKANQKVNHGSSSRSRPRHRKSWIPPAILRPPAVHLANPVNYVPRITPVTLPHPLHISDDNLPLETHRDAYPLLSIPERRRSRVSPSLNSLVVERSQGETESERSSIALPRGQRRSGGFGERWTLQEMSEQTSTKDANHEASNLRTLDTVSDAQGPLDERPRHVRSQTSLRSQSQIASIPSHTAPPIGADADVPEELAWGPAHPCYPHINPHVPLGSSEYLTTRVIRIRRDWMVRGDLAPAYSNLYPEILDPLLPEQEFRKVVAMVNDELVKAFDPFSFRNWIDGALGLITGWLWEDIGAPGVKSHLKRVEDGLEKWNREVGNKDGVHIWSLRRTAYMSLDIQIPDPKVGIIPSEGGPSLPGTRPNSGIQV</sequence>
<feature type="domain" description="Golgin subfamily A member 7/ERF4" evidence="8">
    <location>
        <begin position="1331"/>
        <end position="1447"/>
    </location>
</feature>
<organism evidence="10 11">
    <name type="scientific">Aspergillus nanangensis</name>
    <dbReference type="NCBI Taxonomy" id="2582783"/>
    <lineage>
        <taxon>Eukaryota</taxon>
        <taxon>Fungi</taxon>
        <taxon>Dikarya</taxon>
        <taxon>Ascomycota</taxon>
        <taxon>Pezizomycotina</taxon>
        <taxon>Eurotiomycetes</taxon>
        <taxon>Eurotiomycetidae</taxon>
        <taxon>Eurotiales</taxon>
        <taxon>Aspergillaceae</taxon>
        <taxon>Aspergillus</taxon>
        <taxon>Aspergillus subgen. Circumdati</taxon>
    </lineage>
</organism>
<feature type="compositionally biased region" description="Polar residues" evidence="5">
    <location>
        <begin position="528"/>
        <end position="539"/>
    </location>
</feature>
<evidence type="ECO:0008006" key="12">
    <source>
        <dbReference type="Google" id="ProtNLM"/>
    </source>
</evidence>
<feature type="compositionally biased region" description="Polar residues" evidence="5">
    <location>
        <begin position="1021"/>
        <end position="1032"/>
    </location>
</feature>
<evidence type="ECO:0000259" key="8">
    <source>
        <dbReference type="Pfam" id="PF10256"/>
    </source>
</evidence>
<keyword evidence="11" id="KW-1185">Reference proteome</keyword>
<feature type="compositionally biased region" description="Low complexity" evidence="5">
    <location>
        <begin position="704"/>
        <end position="727"/>
    </location>
</feature>
<evidence type="ECO:0000256" key="4">
    <source>
        <dbReference type="ARBA" id="ARBA00023136"/>
    </source>
</evidence>
<feature type="compositionally biased region" description="Basic and acidic residues" evidence="5">
    <location>
        <begin position="565"/>
        <end position="599"/>
    </location>
</feature>
<feature type="compositionally biased region" description="Polar residues" evidence="5">
    <location>
        <begin position="1232"/>
        <end position="1258"/>
    </location>
</feature>
<feature type="compositionally biased region" description="Polar residues" evidence="5">
    <location>
        <begin position="765"/>
        <end position="777"/>
    </location>
</feature>
<feature type="compositionally biased region" description="Polar residues" evidence="5">
    <location>
        <begin position="958"/>
        <end position="967"/>
    </location>
</feature>
<evidence type="ECO:0000256" key="6">
    <source>
        <dbReference type="SAM" id="Phobius"/>
    </source>
</evidence>
<comment type="subcellular location">
    <subcellularLocation>
        <location evidence="1">Membrane</location>
        <topology evidence="1">Multi-pass membrane protein</topology>
    </subcellularLocation>
</comment>
<feature type="compositionally biased region" description="Polar residues" evidence="5">
    <location>
        <begin position="1272"/>
        <end position="1287"/>
    </location>
</feature>
<feature type="compositionally biased region" description="Polar residues" evidence="5">
    <location>
        <begin position="993"/>
        <end position="1002"/>
    </location>
</feature>
<feature type="transmembrane region" description="Helical" evidence="6">
    <location>
        <begin position="314"/>
        <end position="332"/>
    </location>
</feature>
<evidence type="ECO:0000313" key="11">
    <source>
        <dbReference type="Proteomes" id="UP001194746"/>
    </source>
</evidence>
<keyword evidence="2 6" id="KW-0812">Transmembrane</keyword>
<dbReference type="Pfam" id="PF10256">
    <property type="entry name" value="Erf4"/>
    <property type="match status" value="1"/>
</dbReference>
<feature type="compositionally biased region" description="Polar residues" evidence="5">
    <location>
        <begin position="896"/>
        <end position="907"/>
    </location>
</feature>
<name>A0AAD4CWL0_ASPNN</name>
<feature type="compositionally biased region" description="Basic and acidic residues" evidence="5">
    <location>
        <begin position="848"/>
        <end position="859"/>
    </location>
</feature>
<evidence type="ECO:0000256" key="5">
    <source>
        <dbReference type="SAM" id="MobiDB-lite"/>
    </source>
</evidence>
<feature type="domain" description="TM7S3/TM198-like" evidence="9">
    <location>
        <begin position="126"/>
        <end position="329"/>
    </location>
</feature>
<reference evidence="10" key="1">
    <citation type="journal article" date="2019" name="Beilstein J. Org. Chem.">
        <title>Nanangenines: drimane sesquiterpenoids as the dominant metabolite cohort of a novel Australian fungus, Aspergillus nanangensis.</title>
        <authorList>
            <person name="Lacey H.J."/>
            <person name="Gilchrist C.L.M."/>
            <person name="Crombie A."/>
            <person name="Kalaitzis J.A."/>
            <person name="Vuong D."/>
            <person name="Rutledge P.J."/>
            <person name="Turner P."/>
            <person name="Pitt J.I."/>
            <person name="Lacey E."/>
            <person name="Chooi Y.H."/>
            <person name="Piggott A.M."/>
        </authorList>
    </citation>
    <scope>NUCLEOTIDE SEQUENCE</scope>
    <source>
        <strain evidence="10">MST-FP2251</strain>
    </source>
</reference>
<feature type="region of interest" description="Disordered" evidence="5">
    <location>
        <begin position="343"/>
        <end position="363"/>
    </location>
</feature>
<feature type="compositionally biased region" description="Polar residues" evidence="5">
    <location>
        <begin position="974"/>
        <end position="984"/>
    </location>
</feature>
<evidence type="ECO:0000256" key="1">
    <source>
        <dbReference type="ARBA" id="ARBA00004141"/>
    </source>
</evidence>
<feature type="compositionally biased region" description="Low complexity" evidence="5">
    <location>
        <begin position="66"/>
        <end position="102"/>
    </location>
</feature>
<feature type="signal peptide" evidence="7">
    <location>
        <begin position="1"/>
        <end position="21"/>
    </location>
</feature>